<dbReference type="SUPFAM" id="SSF56112">
    <property type="entry name" value="Protein kinase-like (PK-like)"/>
    <property type="match status" value="1"/>
</dbReference>
<dbReference type="AlphaFoldDB" id="A0A9P7YKP8"/>
<protein>
    <submittedName>
        <fullName evidence="2">Kinase-like domain-containing protein</fullName>
    </submittedName>
</protein>
<dbReference type="GO" id="GO:0005524">
    <property type="term" value="F:ATP binding"/>
    <property type="evidence" value="ECO:0007669"/>
    <property type="project" value="InterPro"/>
</dbReference>
<dbReference type="PANTHER" id="PTHR24359:SF1">
    <property type="entry name" value="INHIBITOR OF NUCLEAR FACTOR KAPPA-B KINASE EPSILON SUBUNIT HOMOLOG 1-RELATED"/>
    <property type="match status" value="1"/>
</dbReference>
<dbReference type="EMBL" id="MU251433">
    <property type="protein sequence ID" value="KAG9235386.1"/>
    <property type="molecule type" value="Genomic_DNA"/>
</dbReference>
<evidence type="ECO:0000313" key="2">
    <source>
        <dbReference type="EMBL" id="KAG9235386.1"/>
    </source>
</evidence>
<dbReference type="Proteomes" id="UP000824998">
    <property type="component" value="Unassembled WGS sequence"/>
</dbReference>
<evidence type="ECO:0000313" key="3">
    <source>
        <dbReference type="Proteomes" id="UP000824998"/>
    </source>
</evidence>
<dbReference type="PROSITE" id="PS50011">
    <property type="entry name" value="PROTEIN_KINASE_DOM"/>
    <property type="match status" value="1"/>
</dbReference>
<dbReference type="Gene3D" id="3.30.200.20">
    <property type="entry name" value="Phosphorylase Kinase, domain 1"/>
    <property type="match status" value="1"/>
</dbReference>
<keyword evidence="2" id="KW-0418">Kinase</keyword>
<dbReference type="SMART" id="SM00220">
    <property type="entry name" value="S_TKc"/>
    <property type="match status" value="1"/>
</dbReference>
<dbReference type="PROSITE" id="PS00108">
    <property type="entry name" value="PROTEIN_KINASE_ST"/>
    <property type="match status" value="1"/>
</dbReference>
<dbReference type="InterPro" id="IPR000719">
    <property type="entry name" value="Prot_kinase_dom"/>
</dbReference>
<gene>
    <name evidence="2" type="ORF">BJ875DRAFT_529093</name>
</gene>
<organism evidence="2 3">
    <name type="scientific">Amylocarpus encephaloides</name>
    <dbReference type="NCBI Taxonomy" id="45428"/>
    <lineage>
        <taxon>Eukaryota</taxon>
        <taxon>Fungi</taxon>
        <taxon>Dikarya</taxon>
        <taxon>Ascomycota</taxon>
        <taxon>Pezizomycotina</taxon>
        <taxon>Leotiomycetes</taxon>
        <taxon>Helotiales</taxon>
        <taxon>Helotiales incertae sedis</taxon>
        <taxon>Amylocarpus</taxon>
    </lineage>
</organism>
<feature type="domain" description="Protein kinase" evidence="1">
    <location>
        <begin position="161"/>
        <end position="475"/>
    </location>
</feature>
<keyword evidence="3" id="KW-1185">Reference proteome</keyword>
<dbReference type="PANTHER" id="PTHR24359">
    <property type="entry name" value="SERINE/THREONINE-PROTEIN KINASE SBK1"/>
    <property type="match status" value="1"/>
</dbReference>
<comment type="caution">
    <text evidence="2">The sequence shown here is derived from an EMBL/GenBank/DDBJ whole genome shotgun (WGS) entry which is preliminary data.</text>
</comment>
<dbReference type="Pfam" id="PF00069">
    <property type="entry name" value="Pkinase"/>
    <property type="match status" value="1"/>
</dbReference>
<dbReference type="OrthoDB" id="4062651at2759"/>
<dbReference type="InterPro" id="IPR008271">
    <property type="entry name" value="Ser/Thr_kinase_AS"/>
</dbReference>
<dbReference type="InterPro" id="IPR011009">
    <property type="entry name" value="Kinase-like_dom_sf"/>
</dbReference>
<keyword evidence="2" id="KW-0808">Transferase</keyword>
<dbReference type="CDD" id="cd00180">
    <property type="entry name" value="PKc"/>
    <property type="match status" value="1"/>
</dbReference>
<accession>A0A9P7YKP8</accession>
<name>A0A9P7YKP8_9HELO</name>
<proteinExistence type="predicted"/>
<dbReference type="Gene3D" id="1.10.510.10">
    <property type="entry name" value="Transferase(Phosphotransferase) domain 1"/>
    <property type="match status" value="1"/>
</dbReference>
<evidence type="ECO:0000259" key="1">
    <source>
        <dbReference type="PROSITE" id="PS50011"/>
    </source>
</evidence>
<reference evidence="2" key="1">
    <citation type="journal article" date="2021" name="IMA Fungus">
        <title>Genomic characterization of three marine fungi, including Emericellopsis atlantica sp. nov. with signatures of a generalist lifestyle and marine biomass degradation.</title>
        <authorList>
            <person name="Hagestad O.C."/>
            <person name="Hou L."/>
            <person name="Andersen J.H."/>
            <person name="Hansen E.H."/>
            <person name="Altermark B."/>
            <person name="Li C."/>
            <person name="Kuhnert E."/>
            <person name="Cox R.J."/>
            <person name="Crous P.W."/>
            <person name="Spatafora J.W."/>
            <person name="Lail K."/>
            <person name="Amirebrahimi M."/>
            <person name="Lipzen A."/>
            <person name="Pangilinan J."/>
            <person name="Andreopoulos W."/>
            <person name="Hayes R.D."/>
            <person name="Ng V."/>
            <person name="Grigoriev I.V."/>
            <person name="Jackson S.A."/>
            <person name="Sutton T.D.S."/>
            <person name="Dobson A.D.W."/>
            <person name="Rama T."/>
        </authorList>
    </citation>
    <scope>NUCLEOTIDE SEQUENCE</scope>
    <source>
        <strain evidence="2">TRa018bII</strain>
    </source>
</reference>
<dbReference type="GO" id="GO:0004674">
    <property type="term" value="F:protein serine/threonine kinase activity"/>
    <property type="evidence" value="ECO:0007669"/>
    <property type="project" value="TreeGrafter"/>
</dbReference>
<sequence>MSLYDQLDDSLAECPISRNKFLPLNILQNLITEDNVRANIGSDVEGQTSSDNDGLAKDVVRLAKKVFACLIFVGCQNAIGDLLSEGLTDEKLPLFRSGSGSDRNVLSARIDGTTFKTFRDWKRPDVDHFLEKQWRVQAPVFDTKVTGGHFSLNRHCALPLQSKTEEIGSTQLSTVVKCTLYPGHYRPASKVIGQFQVAIKLLRNYKDFERERLNLTTIQNLNNRHLIKHIATCESDSQYYVIFPLANGGSLLDYWARKNEIPRDQGLIFWSLQQMLGLAGAICALHHDLDGEIHCRHGDLKPANVLLFNEDESEDGLLVIADLGVSRVYEHPTHIRRSGTTTKATTRSYQAPEVELELYGQPRARTYDIWSLGCVFLEFAIWLLYDFHAIQNFEENRRRPVGNPQASFYQMTPERKAKIPPEVSDAIKALREDQRCKGGTAVESLVNLIADKLLVTVVEDRYKAEQLRDELQKIVQDAEQNPSYLLNVTGQRSPIPKIFLPAEQPPKTW</sequence>